<accession>A0ABS6FZ89</accession>
<name>A0ABS6FZ89_9FIRM</name>
<comment type="caution">
    <text evidence="5">The sequence shown here is derived from an EMBL/GenBank/DDBJ whole genome shotgun (WGS) entry which is preliminary data.</text>
</comment>
<feature type="transmembrane region" description="Helical" evidence="3">
    <location>
        <begin position="110"/>
        <end position="127"/>
    </location>
</feature>
<keyword evidence="3" id="KW-1133">Transmembrane helix</keyword>
<keyword evidence="1 2" id="KW-0807">Transducer</keyword>
<keyword evidence="3" id="KW-0812">Transmembrane</keyword>
<keyword evidence="3" id="KW-0472">Membrane</keyword>
<dbReference type="EMBL" id="JAHLQK010000001">
    <property type="protein sequence ID" value="MBU5675561.1"/>
    <property type="molecule type" value="Genomic_DNA"/>
</dbReference>
<dbReference type="Pfam" id="PF00015">
    <property type="entry name" value="MCPsignal"/>
    <property type="match status" value="1"/>
</dbReference>
<reference evidence="5 6" key="1">
    <citation type="submission" date="2021-06" db="EMBL/GenBank/DDBJ databases">
        <authorList>
            <person name="Sun Q."/>
            <person name="Li D."/>
        </authorList>
    </citation>
    <scope>NUCLEOTIDE SEQUENCE [LARGE SCALE GENOMIC DNA]</scope>
    <source>
        <strain evidence="5 6">MSJ-5</strain>
    </source>
</reference>
<keyword evidence="6" id="KW-1185">Reference proteome</keyword>
<feature type="transmembrane region" description="Helical" evidence="3">
    <location>
        <begin position="88"/>
        <end position="104"/>
    </location>
</feature>
<dbReference type="PROSITE" id="PS50111">
    <property type="entry name" value="CHEMOTAXIS_TRANSDUC_2"/>
    <property type="match status" value="1"/>
</dbReference>
<protein>
    <submittedName>
        <fullName evidence="5">Methyl-accepting transducer</fullName>
    </submittedName>
</protein>
<evidence type="ECO:0000256" key="2">
    <source>
        <dbReference type="PROSITE-ProRule" id="PRU00284"/>
    </source>
</evidence>
<evidence type="ECO:0000313" key="5">
    <source>
        <dbReference type="EMBL" id="MBU5675561.1"/>
    </source>
</evidence>
<evidence type="ECO:0000256" key="3">
    <source>
        <dbReference type="SAM" id="Phobius"/>
    </source>
</evidence>
<dbReference type="InterPro" id="IPR004089">
    <property type="entry name" value="MCPsignal_dom"/>
</dbReference>
<dbReference type="PANTHER" id="PTHR32089:SF112">
    <property type="entry name" value="LYSOZYME-LIKE PROTEIN-RELATED"/>
    <property type="match status" value="1"/>
</dbReference>
<sequence length="510" mass="57528">MLNNTNTIVDYQKKTLKVVLIIYSISGFMAMLAFSLMKYLGLYDSIQWGSLGIFGILITIETILFFILHKRTVVNENFNEKIFKQLKVLIFILTFVNYLYLVFMVPSKELWMSVFYFIILGALFLDLKLNIAFIVTGMLCQVIIFKLYPIALPGQEVFLQEMIIRIIVITLTSFGIFIFTFFASRLLNEIEKNEEDLRNNNKKTLHILEKTAHFANTLLDASDMVSSIAEEESSSMQEIAYTSQQVLNSNNEILDKSKENNNSLQNLLEGTEIISSELKNTENSSLALMALSSENEKSLNEALKMMDNTKESIAFTFDVAKKLKDKAKKVDEILLIIGNIAEQTNLLALNASIEAARAGELGKGFAVVANEIRKLAENTKQSLDDVVGITDELKTNIVDIEDLMTNNNEQIINSDNAIDHTVENVKSMIDDLKSFTKSIVDINTIINKQLEETRNIVGFNERIYGITESAINEFNHLSQSFKQSAAMSQELSANAENLNGIALQMNELIK</sequence>
<feature type="transmembrane region" description="Helical" evidence="3">
    <location>
        <begin position="132"/>
        <end position="151"/>
    </location>
</feature>
<evidence type="ECO:0000256" key="1">
    <source>
        <dbReference type="ARBA" id="ARBA00023224"/>
    </source>
</evidence>
<dbReference type="Proteomes" id="UP000779508">
    <property type="component" value="Unassembled WGS sequence"/>
</dbReference>
<dbReference type="SMART" id="SM00283">
    <property type="entry name" value="MA"/>
    <property type="match status" value="1"/>
</dbReference>
<dbReference type="RefSeq" id="WP_216415030.1">
    <property type="nucleotide sequence ID" value="NZ_JAHLQK010000001.1"/>
</dbReference>
<feature type="transmembrane region" description="Helical" evidence="3">
    <location>
        <begin position="20"/>
        <end position="40"/>
    </location>
</feature>
<organism evidence="5 6">
    <name type="scientific">Alkaliphilus flagellatus</name>
    <dbReference type="NCBI Taxonomy" id="2841507"/>
    <lineage>
        <taxon>Bacteria</taxon>
        <taxon>Bacillati</taxon>
        <taxon>Bacillota</taxon>
        <taxon>Clostridia</taxon>
        <taxon>Peptostreptococcales</taxon>
        <taxon>Natronincolaceae</taxon>
        <taxon>Alkaliphilus</taxon>
    </lineage>
</organism>
<proteinExistence type="predicted"/>
<feature type="domain" description="Methyl-accepting transducer" evidence="4">
    <location>
        <begin position="228"/>
        <end position="499"/>
    </location>
</feature>
<evidence type="ECO:0000259" key="4">
    <source>
        <dbReference type="PROSITE" id="PS50111"/>
    </source>
</evidence>
<gene>
    <name evidence="5" type="ORF">KQI88_03940</name>
</gene>
<feature type="transmembrane region" description="Helical" evidence="3">
    <location>
        <begin position="46"/>
        <end position="68"/>
    </location>
</feature>
<feature type="transmembrane region" description="Helical" evidence="3">
    <location>
        <begin position="163"/>
        <end position="183"/>
    </location>
</feature>
<dbReference type="PANTHER" id="PTHR32089">
    <property type="entry name" value="METHYL-ACCEPTING CHEMOTAXIS PROTEIN MCPB"/>
    <property type="match status" value="1"/>
</dbReference>
<evidence type="ECO:0000313" key="6">
    <source>
        <dbReference type="Proteomes" id="UP000779508"/>
    </source>
</evidence>